<evidence type="ECO:0008006" key="3">
    <source>
        <dbReference type="Google" id="ProtNLM"/>
    </source>
</evidence>
<evidence type="ECO:0000313" key="1">
    <source>
        <dbReference type="EMBL" id="RPB21001.1"/>
    </source>
</evidence>
<dbReference type="SUPFAM" id="SSF52540">
    <property type="entry name" value="P-loop containing nucleoside triphosphate hydrolases"/>
    <property type="match status" value="1"/>
</dbReference>
<dbReference type="OrthoDB" id="2316594at2759"/>
<reference evidence="1 2" key="1">
    <citation type="journal article" date="2018" name="Nat. Ecol. Evol.">
        <title>Pezizomycetes genomes reveal the molecular basis of ectomycorrhizal truffle lifestyle.</title>
        <authorList>
            <person name="Murat C."/>
            <person name="Payen T."/>
            <person name="Noel B."/>
            <person name="Kuo A."/>
            <person name="Morin E."/>
            <person name="Chen J."/>
            <person name="Kohler A."/>
            <person name="Krizsan K."/>
            <person name="Balestrini R."/>
            <person name="Da Silva C."/>
            <person name="Montanini B."/>
            <person name="Hainaut M."/>
            <person name="Levati E."/>
            <person name="Barry K.W."/>
            <person name="Belfiori B."/>
            <person name="Cichocki N."/>
            <person name="Clum A."/>
            <person name="Dockter R.B."/>
            <person name="Fauchery L."/>
            <person name="Guy J."/>
            <person name="Iotti M."/>
            <person name="Le Tacon F."/>
            <person name="Lindquist E.A."/>
            <person name="Lipzen A."/>
            <person name="Malagnac F."/>
            <person name="Mello A."/>
            <person name="Molinier V."/>
            <person name="Miyauchi S."/>
            <person name="Poulain J."/>
            <person name="Riccioni C."/>
            <person name="Rubini A."/>
            <person name="Sitrit Y."/>
            <person name="Splivallo R."/>
            <person name="Traeger S."/>
            <person name="Wang M."/>
            <person name="Zifcakova L."/>
            <person name="Wipf D."/>
            <person name="Zambonelli A."/>
            <person name="Paolocci F."/>
            <person name="Nowrousian M."/>
            <person name="Ottonello S."/>
            <person name="Baldrian P."/>
            <person name="Spatafora J.W."/>
            <person name="Henrissat B."/>
            <person name="Nagy L.G."/>
            <person name="Aury J.M."/>
            <person name="Wincker P."/>
            <person name="Grigoriev I.V."/>
            <person name="Bonfante P."/>
            <person name="Martin F.M."/>
        </authorList>
    </citation>
    <scope>NUCLEOTIDE SEQUENCE [LARGE SCALE GENOMIC DNA]</scope>
    <source>
        <strain evidence="1 2">ATCC MYA-4762</strain>
    </source>
</reference>
<dbReference type="AlphaFoldDB" id="A0A3N4LK21"/>
<evidence type="ECO:0000313" key="2">
    <source>
        <dbReference type="Proteomes" id="UP000267821"/>
    </source>
</evidence>
<accession>A0A3N4LK21</accession>
<dbReference type="InParanoid" id="A0A3N4LK21"/>
<sequence length="455" mass="49787">MLLDEEYSERTKTLIPQYGLLGSIQAKVQDTRIFLNSNNPASFFICGLQGSGKSHTLSTLLENYLIPSPKIGVLRKPLSGLVLHFGEFNSRDAFRPCEAAYLASPDGKFAGGRTVQGVTVLVSPSNYLNLKIAYGAIPGVSVRQLKLRSRDLTIQSMLTLMSVDSTSSQPLYMAQVTKVLRDMAAVGNDFDYISFTQRLADVDLIPGQRRMLDQRLELLESFLDLECFDGGCFEDIRAGQQLIIVDLSCPFVDASAACVLFNICIGLFLAATSPEKLGKVIAVDEAHKYMTDTPASKILTEQLLSIIRQQRHFAARIIIATQEPTISPRLMDLASATIIHRFSSPEWFNILRQHLSIVNSGGKEAADLFTRITSLRLGEALVFAPSAILTVSADEFGPESSGSPDAGLWEGIAMLQGAMGKGLGTSNTKRMMSEFFKMKVRRRITADGGATIRSV</sequence>
<dbReference type="STRING" id="1051890.A0A3N4LK21"/>
<dbReference type="EMBL" id="ML121565">
    <property type="protein sequence ID" value="RPB21001.1"/>
    <property type="molecule type" value="Genomic_DNA"/>
</dbReference>
<keyword evidence="2" id="KW-1185">Reference proteome</keyword>
<protein>
    <recommendedName>
        <fullName evidence="3">P-loop containing nucleoside triphosphate hydrolase protein</fullName>
    </recommendedName>
</protein>
<organism evidence="1 2">
    <name type="scientific">Terfezia boudieri ATCC MYA-4762</name>
    <dbReference type="NCBI Taxonomy" id="1051890"/>
    <lineage>
        <taxon>Eukaryota</taxon>
        <taxon>Fungi</taxon>
        <taxon>Dikarya</taxon>
        <taxon>Ascomycota</taxon>
        <taxon>Pezizomycotina</taxon>
        <taxon>Pezizomycetes</taxon>
        <taxon>Pezizales</taxon>
        <taxon>Pezizaceae</taxon>
        <taxon>Terfezia</taxon>
    </lineage>
</organism>
<dbReference type="InterPro" id="IPR027417">
    <property type="entry name" value="P-loop_NTPase"/>
</dbReference>
<name>A0A3N4LK21_9PEZI</name>
<dbReference type="Proteomes" id="UP000267821">
    <property type="component" value="Unassembled WGS sequence"/>
</dbReference>
<dbReference type="Gene3D" id="3.40.50.300">
    <property type="entry name" value="P-loop containing nucleotide triphosphate hydrolases"/>
    <property type="match status" value="1"/>
</dbReference>
<proteinExistence type="predicted"/>
<gene>
    <name evidence="1" type="ORF">L211DRAFT_858560</name>
</gene>